<feature type="non-terminal residue" evidence="2">
    <location>
        <position position="1"/>
    </location>
</feature>
<organism evidence="2">
    <name type="scientific">uncultured Quadrisphaera sp</name>
    <dbReference type="NCBI Taxonomy" id="904978"/>
    <lineage>
        <taxon>Bacteria</taxon>
        <taxon>Bacillati</taxon>
        <taxon>Actinomycetota</taxon>
        <taxon>Actinomycetes</taxon>
        <taxon>Kineosporiales</taxon>
        <taxon>Kineosporiaceae</taxon>
        <taxon>Quadrisphaera</taxon>
        <taxon>environmental samples</taxon>
    </lineage>
</organism>
<feature type="compositionally biased region" description="Low complexity" evidence="1">
    <location>
        <begin position="14"/>
        <end position="28"/>
    </location>
</feature>
<dbReference type="AlphaFoldDB" id="A0A6J4P0V3"/>
<feature type="compositionally biased region" description="Low complexity" evidence="1">
    <location>
        <begin position="47"/>
        <end position="58"/>
    </location>
</feature>
<feature type="non-terminal residue" evidence="2">
    <location>
        <position position="95"/>
    </location>
</feature>
<name>A0A6J4P0V3_9ACTN</name>
<sequence length="95" mass="9910">DDSAGSDTGDDGRAPLGPLRPGLPVPRAARPHRRQVDRAGARGAGRRGAAALLRAAPPGRRREREDAHPDAARPRARRPRGAHGARRGAAPGGVR</sequence>
<evidence type="ECO:0000256" key="1">
    <source>
        <dbReference type="SAM" id="MobiDB-lite"/>
    </source>
</evidence>
<gene>
    <name evidence="2" type="ORF">AVDCRST_MAG35-1013</name>
</gene>
<dbReference type="EMBL" id="CADCUY010000206">
    <property type="protein sequence ID" value="CAA9403054.1"/>
    <property type="molecule type" value="Genomic_DNA"/>
</dbReference>
<feature type="compositionally biased region" description="Basic and acidic residues" evidence="1">
    <location>
        <begin position="60"/>
        <end position="73"/>
    </location>
</feature>
<accession>A0A6J4P0V3</accession>
<evidence type="ECO:0000313" key="2">
    <source>
        <dbReference type="EMBL" id="CAA9403054.1"/>
    </source>
</evidence>
<reference evidence="2" key="1">
    <citation type="submission" date="2020-02" db="EMBL/GenBank/DDBJ databases">
        <authorList>
            <person name="Meier V. D."/>
        </authorList>
    </citation>
    <scope>NUCLEOTIDE SEQUENCE</scope>
    <source>
        <strain evidence="2">AVDCRST_MAG35</strain>
    </source>
</reference>
<proteinExistence type="predicted"/>
<feature type="compositionally biased region" description="Basic residues" evidence="1">
    <location>
        <begin position="74"/>
        <end position="86"/>
    </location>
</feature>
<feature type="region of interest" description="Disordered" evidence="1">
    <location>
        <begin position="1"/>
        <end position="95"/>
    </location>
</feature>
<protein>
    <submittedName>
        <fullName evidence="2">Transcriptional regulator, HxlR family</fullName>
    </submittedName>
</protein>